<keyword evidence="4 9" id="KW-0732">Signal</keyword>
<dbReference type="PANTHER" id="PTHR13412">
    <property type="entry name" value="T-CELL IMMUNOMODULATORY PROTEIN HOMOLOG"/>
    <property type="match status" value="1"/>
</dbReference>
<dbReference type="Pfam" id="PF23122">
    <property type="entry name" value="C2_ITFG1"/>
    <property type="match status" value="1"/>
</dbReference>
<evidence type="ECO:0000256" key="2">
    <source>
        <dbReference type="ARBA" id="ARBA00006496"/>
    </source>
</evidence>
<dbReference type="AlphaFoldDB" id="A0AA35RSW2"/>
<protein>
    <submittedName>
        <fullName evidence="11">T-cell immunomodulatory protein</fullName>
    </submittedName>
</protein>
<keyword evidence="6 8" id="KW-0472">Membrane</keyword>
<evidence type="ECO:0000256" key="1">
    <source>
        <dbReference type="ARBA" id="ARBA00004479"/>
    </source>
</evidence>
<gene>
    <name evidence="11" type="ORF">GBAR_LOCUS9966</name>
</gene>
<evidence type="ECO:0000256" key="9">
    <source>
        <dbReference type="SAM" id="SignalP"/>
    </source>
</evidence>
<evidence type="ECO:0000256" key="7">
    <source>
        <dbReference type="ARBA" id="ARBA00023180"/>
    </source>
</evidence>
<evidence type="ECO:0000313" key="11">
    <source>
        <dbReference type="EMBL" id="CAI8016233.1"/>
    </source>
</evidence>
<dbReference type="Gene3D" id="2.130.10.130">
    <property type="entry name" value="Integrin alpha, N-terminal"/>
    <property type="match status" value="1"/>
</dbReference>
<name>A0AA35RSW2_GEOBA</name>
<keyword evidence="5 8" id="KW-1133">Transmembrane helix</keyword>
<sequence>MLSRLLWVFAVFLGHCSFALKFSSVTDHVRLGDARGKVVGFVDFNADKATDILFQTDNSISVYLWSREKQRFHLHQLLSLNGSSVVDTVAVDLDADGQVDLLTLTREGGRCHSMTVYWMKPHSRGPAIEYQEVIGNGVLSPPLVLDGNGDHIPDLLTHSCLNNTSTLWLSKEFLREFQKETISLSLNYTSSYYVDLTDDNLADVVVEGRGSSGRSLLFWQRNPSCGDETSFLSPSLPVPLPFPLSSAAVFSPLTFNDIDGDGEIEAVGVTCPDPDCTTAHVHILSHQSSFPTSPDGCGVSGTQPVNFTQVHTVAVHGESVSLSSHPPVLGDLDLDGYPDILLPVSSSSGVLLLVPRQCRDNCNGSKVTLDPQWIPVTNGNVTSAFFFDLWEDGVLDLVVTEEREQAAGSSHQLLAFRHHLQDDHAFLKVLVPSGHCYHNCRSGQMPYGSVLPGVVVRFSTTDRMGRRKEGVRTLTSGHAHQLPFAVFGLGQTPSLVERLEVGVEGGGVTASRQWTNLVPNSQVIVIPSPPSQPLRWRLELYLTPGQLVYSTAGVLAALFLATAVLVLLLQTREKYQDSREKRMAKHKFHFNAM</sequence>
<evidence type="ECO:0000313" key="12">
    <source>
        <dbReference type="Proteomes" id="UP001174909"/>
    </source>
</evidence>
<keyword evidence="7" id="KW-0325">Glycoprotein</keyword>
<dbReference type="Pfam" id="PF13517">
    <property type="entry name" value="FG-GAP_3"/>
    <property type="match status" value="1"/>
</dbReference>
<evidence type="ECO:0000256" key="3">
    <source>
        <dbReference type="ARBA" id="ARBA00022692"/>
    </source>
</evidence>
<proteinExistence type="inferred from homology"/>
<reference evidence="11" key="1">
    <citation type="submission" date="2023-03" db="EMBL/GenBank/DDBJ databases">
        <authorList>
            <person name="Steffen K."/>
            <person name="Cardenas P."/>
        </authorList>
    </citation>
    <scope>NUCLEOTIDE SEQUENCE</scope>
</reference>
<comment type="similarity">
    <text evidence="2">Belongs to the TIP family.</text>
</comment>
<comment type="caution">
    <text evidence="11">The sequence shown here is derived from an EMBL/GenBank/DDBJ whole genome shotgun (WGS) entry which is preliminary data.</text>
</comment>
<dbReference type="InterPro" id="IPR024881">
    <property type="entry name" value="Tip"/>
</dbReference>
<dbReference type="InterPro" id="IPR028994">
    <property type="entry name" value="Integrin_alpha_N"/>
</dbReference>
<feature type="chain" id="PRO_5041366835" evidence="9">
    <location>
        <begin position="20"/>
        <end position="593"/>
    </location>
</feature>
<feature type="signal peptide" evidence="9">
    <location>
        <begin position="1"/>
        <end position="19"/>
    </location>
</feature>
<dbReference type="PANTHER" id="PTHR13412:SF0">
    <property type="entry name" value="T-CELL IMMUNOMODULATORY PROTEIN"/>
    <property type="match status" value="1"/>
</dbReference>
<evidence type="ECO:0000256" key="4">
    <source>
        <dbReference type="ARBA" id="ARBA00022729"/>
    </source>
</evidence>
<dbReference type="GO" id="GO:0005886">
    <property type="term" value="C:plasma membrane"/>
    <property type="evidence" value="ECO:0007669"/>
    <property type="project" value="TreeGrafter"/>
</dbReference>
<evidence type="ECO:0000256" key="5">
    <source>
        <dbReference type="ARBA" id="ARBA00022989"/>
    </source>
</evidence>
<accession>A0AA35RSW2</accession>
<feature type="domain" description="T-cell immunomodulatory protein TIP C2" evidence="10">
    <location>
        <begin position="446"/>
        <end position="541"/>
    </location>
</feature>
<evidence type="ECO:0000256" key="8">
    <source>
        <dbReference type="SAM" id="Phobius"/>
    </source>
</evidence>
<feature type="transmembrane region" description="Helical" evidence="8">
    <location>
        <begin position="547"/>
        <end position="569"/>
    </location>
</feature>
<dbReference type="InterPro" id="IPR013517">
    <property type="entry name" value="FG-GAP"/>
</dbReference>
<keyword evidence="3 8" id="KW-0812">Transmembrane</keyword>
<dbReference type="SUPFAM" id="SSF69318">
    <property type="entry name" value="Integrin alpha N-terminal domain"/>
    <property type="match status" value="2"/>
</dbReference>
<dbReference type="Proteomes" id="UP001174909">
    <property type="component" value="Unassembled WGS sequence"/>
</dbReference>
<keyword evidence="12" id="KW-1185">Reference proteome</keyword>
<comment type="subcellular location">
    <subcellularLocation>
        <location evidence="1">Membrane</location>
        <topology evidence="1">Single-pass type I membrane protein</topology>
    </subcellularLocation>
</comment>
<dbReference type="InterPro" id="IPR057089">
    <property type="entry name" value="C2_TIP"/>
</dbReference>
<evidence type="ECO:0000259" key="10">
    <source>
        <dbReference type="Pfam" id="PF23122"/>
    </source>
</evidence>
<organism evidence="11 12">
    <name type="scientific">Geodia barretti</name>
    <name type="common">Barrett's horny sponge</name>
    <dbReference type="NCBI Taxonomy" id="519541"/>
    <lineage>
        <taxon>Eukaryota</taxon>
        <taxon>Metazoa</taxon>
        <taxon>Porifera</taxon>
        <taxon>Demospongiae</taxon>
        <taxon>Heteroscleromorpha</taxon>
        <taxon>Tetractinellida</taxon>
        <taxon>Astrophorina</taxon>
        <taxon>Geodiidae</taxon>
        <taxon>Geodia</taxon>
    </lineage>
</organism>
<evidence type="ECO:0000256" key="6">
    <source>
        <dbReference type="ARBA" id="ARBA00023136"/>
    </source>
</evidence>
<dbReference type="EMBL" id="CASHTH010001506">
    <property type="protein sequence ID" value="CAI8016233.1"/>
    <property type="molecule type" value="Genomic_DNA"/>
</dbReference>